<dbReference type="PANTHER" id="PTHR10683">
    <property type="entry name" value="TRANSALDOLASE"/>
    <property type="match status" value="1"/>
</dbReference>
<proteinExistence type="predicted"/>
<dbReference type="Pfam" id="PF00923">
    <property type="entry name" value="TAL_FSA"/>
    <property type="match status" value="1"/>
</dbReference>
<evidence type="ECO:0000313" key="4">
    <source>
        <dbReference type="Proteomes" id="UP000287166"/>
    </source>
</evidence>
<feature type="compositionally biased region" description="Basic and acidic residues" evidence="2">
    <location>
        <begin position="371"/>
        <end position="398"/>
    </location>
</feature>
<dbReference type="AlphaFoldDB" id="A0A401GN38"/>
<feature type="region of interest" description="Disordered" evidence="2">
    <location>
        <begin position="349"/>
        <end position="408"/>
    </location>
</feature>
<reference evidence="3 4" key="1">
    <citation type="journal article" date="2018" name="Sci. Rep.">
        <title>Genome sequence of the cauliflower mushroom Sparassis crispa (Hanabiratake) and its association with beneficial usage.</title>
        <authorList>
            <person name="Kiyama R."/>
            <person name="Furutani Y."/>
            <person name="Kawaguchi K."/>
            <person name="Nakanishi T."/>
        </authorList>
    </citation>
    <scope>NUCLEOTIDE SEQUENCE [LARGE SCALE GENOMIC DNA]</scope>
</reference>
<dbReference type="RefSeq" id="XP_027614492.1">
    <property type="nucleotide sequence ID" value="XM_027758691.1"/>
</dbReference>
<dbReference type="GeneID" id="38780496"/>
<dbReference type="InterPro" id="IPR001585">
    <property type="entry name" value="TAL/FSA"/>
</dbReference>
<evidence type="ECO:0000256" key="2">
    <source>
        <dbReference type="SAM" id="MobiDB-lite"/>
    </source>
</evidence>
<dbReference type="STRING" id="139825.A0A401GN38"/>
<protein>
    <submittedName>
        <fullName evidence="3">Uncharacterized protein</fullName>
    </submittedName>
</protein>
<dbReference type="Proteomes" id="UP000287166">
    <property type="component" value="Unassembled WGS sequence"/>
</dbReference>
<dbReference type="InParanoid" id="A0A401GN38"/>
<evidence type="ECO:0000313" key="3">
    <source>
        <dbReference type="EMBL" id="GBE83579.1"/>
    </source>
</evidence>
<dbReference type="SUPFAM" id="SSF51569">
    <property type="entry name" value="Aldolase"/>
    <property type="match status" value="1"/>
</dbReference>
<gene>
    <name evidence="3" type="ORF">SCP_0506340</name>
</gene>
<dbReference type="GO" id="GO:0005975">
    <property type="term" value="P:carbohydrate metabolic process"/>
    <property type="evidence" value="ECO:0007669"/>
    <property type="project" value="InterPro"/>
</dbReference>
<comment type="caution">
    <text evidence="3">The sequence shown here is derived from an EMBL/GenBank/DDBJ whole genome shotgun (WGS) entry which is preliminary data.</text>
</comment>
<sequence length="408" mass="45003">MSRPRSVAAPAILQSSTLWDSLRSYGTCFLSETLDFRTLCTAPFDGTVLTPALAWEAIKREDYRGCFDDALQELMAESSSKVGSYQDLTARLLKLYVFHLGITIMQCVPDRDHYTFIDPFFSDNTDMIIQEATELIQIFTSRGFDSTNIVISIPATKEGLIAAKMLHDQYGIRTNMVMVSSLLHAIISGDTGAAAVTYDFQALRQLCPVQCDQEAEVIAAIRNTGALFQLHCKPKLVVTGLNHIKQLRSMAGPFTCCLGDAIATEALSTTSPADYCSLNPAELQAPKETVGILGRDAQSSGRQLMSLLPTDMCALAQKAFVSGMTPMKICLQQVRIVLTEEFLRHQRRRLAQANRPKGDDDHPRMLSSDAHCSERRSRDSTTKSECGPRKSKGKDALRKVTFAIGTKD</sequence>
<dbReference type="OrthoDB" id="2015515at2759"/>
<accession>A0A401GN38</accession>
<name>A0A401GN38_9APHY</name>
<keyword evidence="1" id="KW-0704">Schiff base</keyword>
<dbReference type="Gene3D" id="3.20.20.70">
    <property type="entry name" value="Aldolase class I"/>
    <property type="match status" value="1"/>
</dbReference>
<organism evidence="3 4">
    <name type="scientific">Sparassis crispa</name>
    <dbReference type="NCBI Taxonomy" id="139825"/>
    <lineage>
        <taxon>Eukaryota</taxon>
        <taxon>Fungi</taxon>
        <taxon>Dikarya</taxon>
        <taxon>Basidiomycota</taxon>
        <taxon>Agaricomycotina</taxon>
        <taxon>Agaricomycetes</taxon>
        <taxon>Polyporales</taxon>
        <taxon>Sparassidaceae</taxon>
        <taxon>Sparassis</taxon>
    </lineage>
</organism>
<dbReference type="EMBL" id="BFAD01000005">
    <property type="protein sequence ID" value="GBE83579.1"/>
    <property type="molecule type" value="Genomic_DNA"/>
</dbReference>
<dbReference type="InterPro" id="IPR013785">
    <property type="entry name" value="Aldolase_TIM"/>
</dbReference>
<dbReference type="GO" id="GO:0006098">
    <property type="term" value="P:pentose-phosphate shunt"/>
    <property type="evidence" value="ECO:0007669"/>
    <property type="project" value="UniProtKB-UniPathway"/>
</dbReference>
<keyword evidence="4" id="KW-1185">Reference proteome</keyword>
<evidence type="ECO:0000256" key="1">
    <source>
        <dbReference type="ARBA" id="ARBA00023270"/>
    </source>
</evidence>
<dbReference type="UniPathway" id="UPA00115">
    <property type="reaction ID" value="UER00414"/>
</dbReference>